<evidence type="ECO:0000259" key="2">
    <source>
        <dbReference type="Pfam" id="PF00892"/>
    </source>
</evidence>
<gene>
    <name evidence="3" type="ORF">SAMN05192561_12213</name>
</gene>
<dbReference type="STRING" id="1267564.SAMN05192561_12213"/>
<dbReference type="AlphaFoldDB" id="A0A1H6JX47"/>
<feature type="transmembrane region" description="Helical" evidence="1">
    <location>
        <begin position="279"/>
        <end position="298"/>
    </location>
</feature>
<feature type="domain" description="EamA" evidence="2">
    <location>
        <begin position="161"/>
        <end position="298"/>
    </location>
</feature>
<keyword evidence="4" id="KW-1185">Reference proteome</keyword>
<evidence type="ECO:0000313" key="4">
    <source>
        <dbReference type="Proteomes" id="UP000199215"/>
    </source>
</evidence>
<evidence type="ECO:0000256" key="1">
    <source>
        <dbReference type="SAM" id="Phobius"/>
    </source>
</evidence>
<feature type="transmembrane region" description="Helical" evidence="1">
    <location>
        <begin position="6"/>
        <end position="27"/>
    </location>
</feature>
<dbReference type="EMBL" id="FNWU01000022">
    <property type="protein sequence ID" value="SEH65582.1"/>
    <property type="molecule type" value="Genomic_DNA"/>
</dbReference>
<accession>A0A1H6JX47</accession>
<dbReference type="GO" id="GO:0016020">
    <property type="term" value="C:membrane"/>
    <property type="evidence" value="ECO:0007669"/>
    <property type="project" value="InterPro"/>
</dbReference>
<proteinExistence type="predicted"/>
<dbReference type="Gene3D" id="1.10.3730.20">
    <property type="match status" value="1"/>
</dbReference>
<dbReference type="OrthoDB" id="330924at2157"/>
<sequence>MAVPSDVLGAGLAVGGALTIATMGLLVRIGTEDGRASDALLVVLGTNLVVLLPLTLVWNYPSYGITPLAVLMFALAGITATLLGRSLFFASVEKIGASRSDAIKASQPLHAAAIAIVILGESLTFQHLLGILFIVVGVAVISLDLKSDGSGSLETRELLMSLLFPLGAAFFYGLEPTVAKIGFNEGTPLLVGLSIKLVVATSGFVAYLYWRGILPGRNDFTRSNLRWYIAAGLANTTFLGFYYGALELSPVNIVIPLTQTSPLFVVVISYVALPRLERITGWIVGGTLCVVTGAVIVVTNV</sequence>
<evidence type="ECO:0000313" key="3">
    <source>
        <dbReference type="EMBL" id="SEH65582.1"/>
    </source>
</evidence>
<dbReference type="RefSeq" id="WP_092817907.1">
    <property type="nucleotide sequence ID" value="NZ_FNWU01000022.1"/>
</dbReference>
<reference evidence="3 4" key="1">
    <citation type="submission" date="2016-10" db="EMBL/GenBank/DDBJ databases">
        <authorList>
            <person name="de Groot N.N."/>
        </authorList>
    </citation>
    <scope>NUCLEOTIDE SEQUENCE [LARGE SCALE GENOMIC DNA]</scope>
    <source>
        <strain evidence="3 4">IBRC-M10418</strain>
    </source>
</reference>
<dbReference type="InterPro" id="IPR037185">
    <property type="entry name" value="EmrE-like"/>
</dbReference>
<dbReference type="PANTHER" id="PTHR22911">
    <property type="entry name" value="ACYL-MALONYL CONDENSING ENZYME-RELATED"/>
    <property type="match status" value="1"/>
</dbReference>
<feature type="transmembrane region" description="Helical" evidence="1">
    <location>
        <begin position="157"/>
        <end position="174"/>
    </location>
</feature>
<organism evidence="3 4">
    <name type="scientific">Halopenitus malekzadehii</name>
    <dbReference type="NCBI Taxonomy" id="1267564"/>
    <lineage>
        <taxon>Archaea</taxon>
        <taxon>Methanobacteriati</taxon>
        <taxon>Methanobacteriota</taxon>
        <taxon>Stenosarchaea group</taxon>
        <taxon>Halobacteria</taxon>
        <taxon>Halobacteriales</taxon>
        <taxon>Haloferacaceae</taxon>
        <taxon>Halopenitus</taxon>
    </lineage>
</organism>
<dbReference type="SUPFAM" id="SSF103481">
    <property type="entry name" value="Multidrug resistance efflux transporter EmrE"/>
    <property type="match status" value="2"/>
</dbReference>
<keyword evidence="1" id="KW-0472">Membrane</keyword>
<feature type="transmembrane region" description="Helical" evidence="1">
    <location>
        <begin position="39"/>
        <end position="58"/>
    </location>
</feature>
<dbReference type="Pfam" id="PF00892">
    <property type="entry name" value="EamA"/>
    <property type="match status" value="2"/>
</dbReference>
<dbReference type="InterPro" id="IPR000620">
    <property type="entry name" value="EamA_dom"/>
</dbReference>
<feature type="domain" description="EamA" evidence="2">
    <location>
        <begin position="8"/>
        <end position="142"/>
    </location>
</feature>
<dbReference type="PANTHER" id="PTHR22911:SF137">
    <property type="entry name" value="SOLUTE CARRIER FAMILY 35 MEMBER G2-RELATED"/>
    <property type="match status" value="1"/>
</dbReference>
<feature type="transmembrane region" description="Helical" evidence="1">
    <location>
        <begin position="125"/>
        <end position="145"/>
    </location>
</feature>
<feature type="transmembrane region" description="Helical" evidence="1">
    <location>
        <begin position="64"/>
        <end position="90"/>
    </location>
</feature>
<protein>
    <submittedName>
        <fullName evidence="3">Uncharacterized membrane protein</fullName>
    </submittedName>
</protein>
<feature type="transmembrane region" description="Helical" evidence="1">
    <location>
        <begin position="194"/>
        <end position="213"/>
    </location>
</feature>
<keyword evidence="1" id="KW-1133">Transmembrane helix</keyword>
<feature type="transmembrane region" description="Helical" evidence="1">
    <location>
        <begin position="251"/>
        <end position="272"/>
    </location>
</feature>
<dbReference type="Proteomes" id="UP000199215">
    <property type="component" value="Unassembled WGS sequence"/>
</dbReference>
<name>A0A1H6JX47_9EURY</name>
<feature type="transmembrane region" description="Helical" evidence="1">
    <location>
        <begin position="225"/>
        <end position="245"/>
    </location>
</feature>
<keyword evidence="1" id="KW-0812">Transmembrane</keyword>